<dbReference type="SUPFAM" id="SSF64307">
    <property type="entry name" value="SirA-like"/>
    <property type="match status" value="1"/>
</dbReference>
<organism evidence="2 3">
    <name type="scientific">Aureimonas glaciei</name>
    <dbReference type="NCBI Taxonomy" id="1776957"/>
    <lineage>
        <taxon>Bacteria</taxon>
        <taxon>Pseudomonadati</taxon>
        <taxon>Pseudomonadota</taxon>
        <taxon>Alphaproteobacteria</taxon>
        <taxon>Hyphomicrobiales</taxon>
        <taxon>Aurantimonadaceae</taxon>
        <taxon>Aureimonas</taxon>
    </lineage>
</organism>
<name>A0A916YBG9_9HYPH</name>
<evidence type="ECO:0000259" key="1">
    <source>
        <dbReference type="Pfam" id="PF10006"/>
    </source>
</evidence>
<feature type="domain" description="DUF2249" evidence="1">
    <location>
        <begin position="101"/>
        <end position="165"/>
    </location>
</feature>
<dbReference type="EMBL" id="BMJJ01000014">
    <property type="protein sequence ID" value="GGD37692.1"/>
    <property type="molecule type" value="Genomic_DNA"/>
</dbReference>
<evidence type="ECO:0000313" key="3">
    <source>
        <dbReference type="Proteomes" id="UP000613160"/>
    </source>
</evidence>
<feature type="domain" description="DUF2249" evidence="1">
    <location>
        <begin position="7"/>
        <end position="74"/>
    </location>
</feature>
<dbReference type="AlphaFoldDB" id="A0A916YBG9"/>
<accession>A0A916YBG9</accession>
<reference evidence="2" key="2">
    <citation type="submission" date="2020-09" db="EMBL/GenBank/DDBJ databases">
        <authorList>
            <person name="Sun Q."/>
            <person name="Zhou Y."/>
        </authorList>
    </citation>
    <scope>NUCLEOTIDE SEQUENCE</scope>
    <source>
        <strain evidence="2">CGMCC 1.15493</strain>
    </source>
</reference>
<keyword evidence="3" id="KW-1185">Reference proteome</keyword>
<dbReference type="Proteomes" id="UP000613160">
    <property type="component" value="Unassembled WGS sequence"/>
</dbReference>
<dbReference type="InterPro" id="IPR018720">
    <property type="entry name" value="DUF2249"/>
</dbReference>
<dbReference type="InterPro" id="IPR036868">
    <property type="entry name" value="TusA-like_sf"/>
</dbReference>
<reference evidence="2" key="1">
    <citation type="journal article" date="2014" name="Int. J. Syst. Evol. Microbiol.">
        <title>Complete genome sequence of Corynebacterium casei LMG S-19264T (=DSM 44701T), isolated from a smear-ripened cheese.</title>
        <authorList>
            <consortium name="US DOE Joint Genome Institute (JGI-PGF)"/>
            <person name="Walter F."/>
            <person name="Albersmeier A."/>
            <person name="Kalinowski J."/>
            <person name="Ruckert C."/>
        </authorList>
    </citation>
    <scope>NUCLEOTIDE SEQUENCE</scope>
    <source>
        <strain evidence="2">CGMCC 1.15493</strain>
    </source>
</reference>
<sequence>MMVPPLELDVRPLLKNGGEPFQAIMAAVGRLEPGQELRLYAPFCPTPLFDVMTNRGFAHQPREIAGGDWEVVFTPNPSADGAVISSNASAAQAWPEPERQLDLVDLDPPEPMVRVLAAAEKMQPGTVMFVLLAREPLFLFPELIKRGHEWAGNFDEAGDTFRMLIRIGTAGDGTDV</sequence>
<evidence type="ECO:0000313" key="2">
    <source>
        <dbReference type="EMBL" id="GGD37692.1"/>
    </source>
</evidence>
<protein>
    <submittedName>
        <fullName evidence="2">Universal stress protein</fullName>
    </submittedName>
</protein>
<proteinExistence type="predicted"/>
<dbReference type="RefSeq" id="WP_188854755.1">
    <property type="nucleotide sequence ID" value="NZ_BMJJ01000014.1"/>
</dbReference>
<comment type="caution">
    <text evidence="2">The sequence shown here is derived from an EMBL/GenBank/DDBJ whole genome shotgun (WGS) entry which is preliminary data.</text>
</comment>
<gene>
    <name evidence="2" type="ORF">GCM10011335_45540</name>
</gene>
<dbReference type="Pfam" id="PF10006">
    <property type="entry name" value="DUF2249"/>
    <property type="match status" value="2"/>
</dbReference>